<dbReference type="EMBL" id="WESC01000009">
    <property type="protein sequence ID" value="KAB7739606.1"/>
    <property type="molecule type" value="Genomic_DNA"/>
</dbReference>
<evidence type="ECO:0000256" key="1">
    <source>
        <dbReference type="SAM" id="Phobius"/>
    </source>
</evidence>
<name>A0A6N6VFX0_9HYPH</name>
<evidence type="ECO:0000313" key="3">
    <source>
        <dbReference type="Proteomes" id="UP000468901"/>
    </source>
</evidence>
<dbReference type="Proteomes" id="UP000468901">
    <property type="component" value="Unassembled WGS sequence"/>
</dbReference>
<accession>A0A6N6VFX0</accession>
<proteinExistence type="predicted"/>
<keyword evidence="1" id="KW-0812">Transmembrane</keyword>
<sequence>MAFVRFAGRKVTVPGSPWMRKTAGAALIGGGALGFLPVLGFWMIPLGVVVLSVDSHRVRRVRRRTEVWWGRRRRS</sequence>
<comment type="caution">
    <text evidence="2">The sequence shown here is derived from an EMBL/GenBank/DDBJ whole genome shotgun (WGS) entry which is preliminary data.</text>
</comment>
<feature type="transmembrane region" description="Helical" evidence="1">
    <location>
        <begin position="25"/>
        <end position="53"/>
    </location>
</feature>
<reference evidence="2 3" key="1">
    <citation type="submission" date="2019-09" db="EMBL/GenBank/DDBJ databases">
        <title>Parvibaculum sedimenti sp. nov., isolated from sediment.</title>
        <authorList>
            <person name="Wang Y."/>
        </authorList>
    </citation>
    <scope>NUCLEOTIDE SEQUENCE [LARGE SCALE GENOMIC DNA]</scope>
    <source>
        <strain evidence="2 3">HXT-9</strain>
    </source>
</reference>
<dbReference type="RefSeq" id="WP_152216415.1">
    <property type="nucleotide sequence ID" value="NZ_JBAQYD010000203.1"/>
</dbReference>
<keyword evidence="3" id="KW-1185">Reference proteome</keyword>
<dbReference type="AlphaFoldDB" id="A0A6N6VFX0"/>
<gene>
    <name evidence="2" type="ORF">F2P47_11010</name>
</gene>
<protein>
    <submittedName>
        <fullName evidence="2">Uncharacterized protein</fullName>
    </submittedName>
</protein>
<organism evidence="2 3">
    <name type="scientific">Parvibaculum sedimenti</name>
    <dbReference type="NCBI Taxonomy" id="2608632"/>
    <lineage>
        <taxon>Bacteria</taxon>
        <taxon>Pseudomonadati</taxon>
        <taxon>Pseudomonadota</taxon>
        <taxon>Alphaproteobacteria</taxon>
        <taxon>Hyphomicrobiales</taxon>
        <taxon>Parvibaculaceae</taxon>
        <taxon>Parvibaculum</taxon>
    </lineage>
</organism>
<keyword evidence="1" id="KW-1133">Transmembrane helix</keyword>
<keyword evidence="1" id="KW-0472">Membrane</keyword>
<evidence type="ECO:0000313" key="2">
    <source>
        <dbReference type="EMBL" id="KAB7739606.1"/>
    </source>
</evidence>